<feature type="compositionally biased region" description="Polar residues" evidence="1">
    <location>
        <begin position="66"/>
        <end position="75"/>
    </location>
</feature>
<feature type="compositionally biased region" description="Basic and acidic residues" evidence="1">
    <location>
        <begin position="26"/>
        <end position="36"/>
    </location>
</feature>
<reference evidence="2 3" key="1">
    <citation type="submission" date="2018-02" db="EMBL/GenBank/DDBJ databases">
        <title>8 Nocardia nova and 1 Nocardia cyriacigeorgica strain used for evolution to TMP-SMX.</title>
        <authorList>
            <person name="Mehta H."/>
            <person name="Weng J."/>
            <person name="Shamoo Y."/>
        </authorList>
    </citation>
    <scope>NUCLEOTIDE SEQUENCE [LARGE SCALE GENOMIC DNA]</scope>
    <source>
        <strain evidence="2 3">ATCC 33727</strain>
    </source>
</reference>
<evidence type="ECO:0000313" key="3">
    <source>
        <dbReference type="Proteomes" id="UP000241647"/>
    </source>
</evidence>
<feature type="compositionally biased region" description="Acidic residues" evidence="1">
    <location>
        <begin position="10"/>
        <end position="19"/>
    </location>
</feature>
<organism evidence="2 3">
    <name type="scientific">Nocardia nova</name>
    <dbReference type="NCBI Taxonomy" id="37330"/>
    <lineage>
        <taxon>Bacteria</taxon>
        <taxon>Bacillati</taxon>
        <taxon>Actinomycetota</taxon>
        <taxon>Actinomycetes</taxon>
        <taxon>Mycobacteriales</taxon>
        <taxon>Nocardiaceae</taxon>
        <taxon>Nocardia</taxon>
    </lineage>
</organism>
<protein>
    <submittedName>
        <fullName evidence="2">Uncharacterized protein</fullName>
    </submittedName>
</protein>
<feature type="region of interest" description="Disordered" evidence="1">
    <location>
        <begin position="49"/>
        <end position="90"/>
    </location>
</feature>
<evidence type="ECO:0000313" key="2">
    <source>
        <dbReference type="EMBL" id="PSR65477.1"/>
    </source>
</evidence>
<sequence length="90" mass="9084">MGFAAAEGVGDGDADDVEDQAGVGRGGDHGWVERESHIGNLVATPVALPHNRGVTLPGLDHGSPADPSQTNSGGNPTAVAPSLREFFAQP</sequence>
<accession>A0A2T2ZCH7</accession>
<dbReference type="EMBL" id="PYHS01000002">
    <property type="protein sequence ID" value="PSR65477.1"/>
    <property type="molecule type" value="Genomic_DNA"/>
</dbReference>
<proteinExistence type="predicted"/>
<dbReference type="RefSeq" id="WP_063025727.1">
    <property type="nucleotide sequence ID" value="NZ_PYHS01000002.1"/>
</dbReference>
<comment type="caution">
    <text evidence="2">The sequence shown here is derived from an EMBL/GenBank/DDBJ whole genome shotgun (WGS) entry which is preliminary data.</text>
</comment>
<dbReference type="Proteomes" id="UP000241647">
    <property type="component" value="Unassembled WGS sequence"/>
</dbReference>
<evidence type="ECO:0000256" key="1">
    <source>
        <dbReference type="SAM" id="MobiDB-lite"/>
    </source>
</evidence>
<gene>
    <name evidence="2" type="ORF">C8259_04970</name>
</gene>
<dbReference type="AlphaFoldDB" id="A0A2T2ZCH7"/>
<name>A0A2T2ZCH7_9NOCA</name>
<feature type="region of interest" description="Disordered" evidence="1">
    <location>
        <begin position="1"/>
        <end position="36"/>
    </location>
</feature>